<evidence type="ECO:0000259" key="4">
    <source>
        <dbReference type="Pfam" id="PF01593"/>
    </source>
</evidence>
<feature type="domain" description="Amine oxidase" evidence="4">
    <location>
        <begin position="14"/>
        <end position="380"/>
    </location>
</feature>
<sequence>MTRRAAVVGSGPNGLTAAALLAQAGWEVTVFEAGEQPGGALRSAELFAGELSRGRQGAGMPGAEGVISDLGASVFPFGPPPVPGLQRHGLEYVHPEIPAAHGLDDGAPPALLRSSVAATAAGLGADATAWTRLFEPIVRDWERTLRAGLTPVTAPLSNLDADTPLERIQSLLQIGTRGAWPSTWLQRIFTEEPARALFAGVAGHATTDLRGPLTSAFGLLLGGAAQATGWPVARGGSGEVVRALVQELQAHGGKLVTGRRIEGLEDLRAAGKEARGAAGGRALPDFDAVLLDITPRQLRRFGGLRLPRGYSRALSRWDYGTGIVKIDYLLEGPIPWRHEQMAQSGTVHLGGGAAQIAASEAAAVRGTLPGRPYVLLTQPSVADPTRTPDERTVAWAYAHVPLGLSGSAVTRAAMMIEAEIEAQAPGFGAGVLARKLWSPADLQEWNPNLVGGSISAGGPTLRQFLARPALKPDPYRVPHAGDEAPGTPEGLSAEASAAGIYLCSASTPPGGGAHGMAGFHAARSVLRRHSG</sequence>
<dbReference type="Gene3D" id="3.50.50.60">
    <property type="entry name" value="FAD/NAD(P)-binding domain"/>
    <property type="match status" value="2"/>
</dbReference>
<evidence type="ECO:0000256" key="1">
    <source>
        <dbReference type="ARBA" id="ARBA00037217"/>
    </source>
</evidence>
<gene>
    <name evidence="5" type="ORF">H4W26_001854</name>
</gene>
<evidence type="ECO:0000256" key="3">
    <source>
        <dbReference type="ARBA" id="ARBA00040298"/>
    </source>
</evidence>
<dbReference type="Proteomes" id="UP000636579">
    <property type="component" value="Unassembled WGS sequence"/>
</dbReference>
<dbReference type="RefSeq" id="WP_192591768.1">
    <property type="nucleotide sequence ID" value="NZ_JADBEE010000001.1"/>
</dbReference>
<dbReference type="PANTHER" id="PTHR10668">
    <property type="entry name" value="PHYTOENE DEHYDROGENASE"/>
    <property type="match status" value="1"/>
</dbReference>
<reference evidence="5 6" key="1">
    <citation type="submission" date="2020-10" db="EMBL/GenBank/DDBJ databases">
        <title>Sequencing the genomes of 1000 actinobacteria strains.</title>
        <authorList>
            <person name="Klenk H.-P."/>
        </authorList>
    </citation>
    <scope>NUCLEOTIDE SEQUENCE [LARGE SCALE GENOMIC DNA]</scope>
    <source>
        <strain evidence="5 6">DSM 15474</strain>
    </source>
</reference>
<comment type="function">
    <text evidence="1">Probable oxidoreductase that may play a role as regulator of mitochondrial function.</text>
</comment>
<evidence type="ECO:0000256" key="2">
    <source>
        <dbReference type="ARBA" id="ARBA00038825"/>
    </source>
</evidence>
<dbReference type="Pfam" id="PF01593">
    <property type="entry name" value="Amino_oxidase"/>
    <property type="match status" value="1"/>
</dbReference>
<evidence type="ECO:0000313" key="6">
    <source>
        <dbReference type="Proteomes" id="UP000636579"/>
    </source>
</evidence>
<evidence type="ECO:0000313" key="5">
    <source>
        <dbReference type="EMBL" id="MBE1515099.1"/>
    </source>
</evidence>
<dbReference type="PANTHER" id="PTHR10668:SF105">
    <property type="entry name" value="DEHYDROGENASE-RELATED"/>
    <property type="match status" value="1"/>
</dbReference>
<name>A0ABR9J8C9_9MICC</name>
<proteinExistence type="predicted"/>
<keyword evidence="6" id="KW-1185">Reference proteome</keyword>
<dbReference type="PRINTS" id="PR00419">
    <property type="entry name" value="ADXRDTASE"/>
</dbReference>
<protein>
    <recommendedName>
        <fullName evidence="3">Pyridine nucleotide-disulfide oxidoreductase domain-containing protein 2</fullName>
    </recommendedName>
</protein>
<dbReference type="EMBL" id="JADBEE010000001">
    <property type="protein sequence ID" value="MBE1515099.1"/>
    <property type="molecule type" value="Genomic_DNA"/>
</dbReference>
<accession>A0ABR9J8C9</accession>
<dbReference type="InterPro" id="IPR036188">
    <property type="entry name" value="FAD/NAD-bd_sf"/>
</dbReference>
<organism evidence="5 6">
    <name type="scientific">Nesterenkonia halotolerans</name>
    <dbReference type="NCBI Taxonomy" id="225325"/>
    <lineage>
        <taxon>Bacteria</taxon>
        <taxon>Bacillati</taxon>
        <taxon>Actinomycetota</taxon>
        <taxon>Actinomycetes</taxon>
        <taxon>Micrococcales</taxon>
        <taxon>Micrococcaceae</taxon>
        <taxon>Nesterenkonia</taxon>
    </lineage>
</organism>
<comment type="caution">
    <text evidence="5">The sequence shown here is derived from an EMBL/GenBank/DDBJ whole genome shotgun (WGS) entry which is preliminary data.</text>
</comment>
<dbReference type="Gene3D" id="3.90.660.50">
    <property type="match status" value="1"/>
</dbReference>
<dbReference type="SUPFAM" id="SSF51905">
    <property type="entry name" value="FAD/NAD(P)-binding domain"/>
    <property type="match status" value="1"/>
</dbReference>
<comment type="subunit">
    <text evidence="2">Interacts with COX5B; this interaction may contribute to localize PYROXD2 to the inner face of the inner mitochondrial membrane.</text>
</comment>
<dbReference type="InterPro" id="IPR002937">
    <property type="entry name" value="Amino_oxidase"/>
</dbReference>